<dbReference type="InParanoid" id="A0A7I3Z7M1"/>
<proteinExistence type="predicted"/>
<dbReference type="EnsemblPlants" id="Pp3c13_14260V3.2">
    <property type="protein sequence ID" value="PAC:32930906.CDS.1"/>
    <property type="gene ID" value="Pp3c13_14260"/>
</dbReference>
<evidence type="ECO:0000313" key="2">
    <source>
        <dbReference type="Proteomes" id="UP000006727"/>
    </source>
</evidence>
<reference evidence="1" key="3">
    <citation type="submission" date="2020-12" db="UniProtKB">
        <authorList>
            <consortium name="EnsemblPlants"/>
        </authorList>
    </citation>
    <scope>IDENTIFICATION</scope>
</reference>
<reference evidence="1 2" key="1">
    <citation type="journal article" date="2008" name="Science">
        <title>The Physcomitrella genome reveals evolutionary insights into the conquest of land by plants.</title>
        <authorList>
            <person name="Rensing S."/>
            <person name="Lang D."/>
            <person name="Zimmer A."/>
            <person name="Terry A."/>
            <person name="Salamov A."/>
            <person name="Shapiro H."/>
            <person name="Nishiyama T."/>
            <person name="Perroud P.-F."/>
            <person name="Lindquist E."/>
            <person name="Kamisugi Y."/>
            <person name="Tanahashi T."/>
            <person name="Sakakibara K."/>
            <person name="Fujita T."/>
            <person name="Oishi K."/>
            <person name="Shin-I T."/>
            <person name="Kuroki Y."/>
            <person name="Toyoda A."/>
            <person name="Suzuki Y."/>
            <person name="Hashimoto A."/>
            <person name="Yamaguchi K."/>
            <person name="Sugano A."/>
            <person name="Kohara Y."/>
            <person name="Fujiyama A."/>
            <person name="Anterola A."/>
            <person name="Aoki S."/>
            <person name="Ashton N."/>
            <person name="Barbazuk W.B."/>
            <person name="Barker E."/>
            <person name="Bennetzen J."/>
            <person name="Bezanilla M."/>
            <person name="Blankenship R."/>
            <person name="Cho S.H."/>
            <person name="Dutcher S."/>
            <person name="Estelle M."/>
            <person name="Fawcett J.A."/>
            <person name="Gundlach H."/>
            <person name="Hanada K."/>
            <person name="Heyl A."/>
            <person name="Hicks K.A."/>
            <person name="Hugh J."/>
            <person name="Lohr M."/>
            <person name="Mayer K."/>
            <person name="Melkozernov A."/>
            <person name="Murata T."/>
            <person name="Nelson D."/>
            <person name="Pils B."/>
            <person name="Prigge M."/>
            <person name="Reiss B."/>
            <person name="Renner T."/>
            <person name="Rombauts S."/>
            <person name="Rushton P."/>
            <person name="Sanderfoot A."/>
            <person name="Schween G."/>
            <person name="Shiu S.-H."/>
            <person name="Stueber K."/>
            <person name="Theodoulou F.L."/>
            <person name="Tu H."/>
            <person name="Van de Peer Y."/>
            <person name="Verrier P.J."/>
            <person name="Waters E."/>
            <person name="Wood A."/>
            <person name="Yang L."/>
            <person name="Cove D."/>
            <person name="Cuming A."/>
            <person name="Hasebe M."/>
            <person name="Lucas S."/>
            <person name="Mishler D.B."/>
            <person name="Reski R."/>
            <person name="Grigoriev I."/>
            <person name="Quatrano R.S."/>
            <person name="Boore J.L."/>
        </authorList>
    </citation>
    <scope>NUCLEOTIDE SEQUENCE [LARGE SCALE GENOMIC DNA]</scope>
    <source>
        <strain evidence="1 2">cv. Gransden 2004</strain>
    </source>
</reference>
<reference evidence="1 2" key="2">
    <citation type="journal article" date="2018" name="Plant J.">
        <title>The Physcomitrella patens chromosome-scale assembly reveals moss genome structure and evolution.</title>
        <authorList>
            <person name="Lang D."/>
            <person name="Ullrich K.K."/>
            <person name="Murat F."/>
            <person name="Fuchs J."/>
            <person name="Jenkins J."/>
            <person name="Haas F.B."/>
            <person name="Piednoel M."/>
            <person name="Gundlach H."/>
            <person name="Van Bel M."/>
            <person name="Meyberg R."/>
            <person name="Vives C."/>
            <person name="Morata J."/>
            <person name="Symeonidi A."/>
            <person name="Hiss M."/>
            <person name="Muchero W."/>
            <person name="Kamisugi Y."/>
            <person name="Saleh O."/>
            <person name="Blanc G."/>
            <person name="Decker E.L."/>
            <person name="van Gessel N."/>
            <person name="Grimwood J."/>
            <person name="Hayes R.D."/>
            <person name="Graham S.W."/>
            <person name="Gunter L.E."/>
            <person name="McDaniel S.F."/>
            <person name="Hoernstein S.N.W."/>
            <person name="Larsson A."/>
            <person name="Li F.W."/>
            <person name="Perroud P.F."/>
            <person name="Phillips J."/>
            <person name="Ranjan P."/>
            <person name="Rokshar D.S."/>
            <person name="Rothfels C.J."/>
            <person name="Schneider L."/>
            <person name="Shu S."/>
            <person name="Stevenson D.W."/>
            <person name="Thummler F."/>
            <person name="Tillich M."/>
            <person name="Villarreal Aguilar J.C."/>
            <person name="Widiez T."/>
            <person name="Wong G.K."/>
            <person name="Wymore A."/>
            <person name="Zhang Y."/>
            <person name="Zimmer A.D."/>
            <person name="Quatrano R.S."/>
            <person name="Mayer K.F.X."/>
            <person name="Goodstein D."/>
            <person name="Casacuberta J.M."/>
            <person name="Vandepoele K."/>
            <person name="Reski R."/>
            <person name="Cuming A.C."/>
            <person name="Tuskan G.A."/>
            <person name="Maumus F."/>
            <person name="Salse J."/>
            <person name="Schmutz J."/>
            <person name="Rensing S.A."/>
        </authorList>
    </citation>
    <scope>NUCLEOTIDE SEQUENCE [LARGE SCALE GENOMIC DNA]</scope>
    <source>
        <strain evidence="1 2">cv. Gransden 2004</strain>
    </source>
</reference>
<keyword evidence="2" id="KW-1185">Reference proteome</keyword>
<dbReference type="Gramene" id="Pp3c13_14260V3.2">
    <property type="protein sequence ID" value="PAC:32930906.CDS.1"/>
    <property type="gene ID" value="Pp3c13_14260"/>
</dbReference>
<accession>A0A7I3Z7M1</accession>
<dbReference type="Proteomes" id="UP000006727">
    <property type="component" value="Chromosome 13"/>
</dbReference>
<name>A0A7I3Z7M1_PHYPA</name>
<protein>
    <submittedName>
        <fullName evidence="1">Uncharacterized protein</fullName>
    </submittedName>
</protein>
<dbReference type="AlphaFoldDB" id="A0A7I3Z7M1"/>
<dbReference type="EMBL" id="ABEU02000013">
    <property type="status" value="NOT_ANNOTATED_CDS"/>
    <property type="molecule type" value="Genomic_DNA"/>
</dbReference>
<organism evidence="1 2">
    <name type="scientific">Physcomitrium patens</name>
    <name type="common">Spreading-leaved earth moss</name>
    <name type="synonym">Physcomitrella patens</name>
    <dbReference type="NCBI Taxonomy" id="3218"/>
    <lineage>
        <taxon>Eukaryota</taxon>
        <taxon>Viridiplantae</taxon>
        <taxon>Streptophyta</taxon>
        <taxon>Embryophyta</taxon>
        <taxon>Bryophyta</taxon>
        <taxon>Bryophytina</taxon>
        <taxon>Bryopsida</taxon>
        <taxon>Funariidae</taxon>
        <taxon>Funariales</taxon>
        <taxon>Funariaceae</taxon>
        <taxon>Physcomitrium</taxon>
    </lineage>
</organism>
<evidence type="ECO:0000313" key="1">
    <source>
        <dbReference type="EnsemblPlants" id="PAC:32930906.CDS.1"/>
    </source>
</evidence>
<sequence>SPFPKRAWTSGHPTPVVSQILLQVKPSPEHFSVSISSAVEKISNCTSLQMNCFGHNLAHIWLFDRVDIARILFTSKLRSNIRIKNSRSLWNYLNNTDQS</sequence>